<organism evidence="4 5">
    <name type="scientific">Ditylenchus dipsaci</name>
    <dbReference type="NCBI Taxonomy" id="166011"/>
    <lineage>
        <taxon>Eukaryota</taxon>
        <taxon>Metazoa</taxon>
        <taxon>Ecdysozoa</taxon>
        <taxon>Nematoda</taxon>
        <taxon>Chromadorea</taxon>
        <taxon>Rhabditida</taxon>
        <taxon>Tylenchina</taxon>
        <taxon>Tylenchomorpha</taxon>
        <taxon>Sphaerularioidea</taxon>
        <taxon>Anguinidae</taxon>
        <taxon>Anguininae</taxon>
        <taxon>Ditylenchus</taxon>
    </lineage>
</organism>
<dbReference type="Proteomes" id="UP000887574">
    <property type="component" value="Unplaced"/>
</dbReference>
<evidence type="ECO:0000313" key="4">
    <source>
        <dbReference type="Proteomes" id="UP000887574"/>
    </source>
</evidence>
<feature type="region of interest" description="Disordered" evidence="1">
    <location>
        <begin position="82"/>
        <end position="127"/>
    </location>
</feature>
<keyword evidence="2" id="KW-0812">Transmembrane</keyword>
<evidence type="ECO:0000256" key="1">
    <source>
        <dbReference type="SAM" id="MobiDB-lite"/>
    </source>
</evidence>
<evidence type="ECO:0000256" key="2">
    <source>
        <dbReference type="SAM" id="Phobius"/>
    </source>
</evidence>
<sequence>MRNANKMLLWMIFVGSLVTRIDSQLHIPFVDSIRYVACKPGEMSIGFDGYASYLEIFLSWAFQWGIMGLLYKFNTGNWPPRPFQNTAPKAKPADSSSTEKLTRPEAPEESEDEFEPTAPGEDNWRKC</sequence>
<reference evidence="5" key="1">
    <citation type="submission" date="2022-11" db="UniProtKB">
        <authorList>
            <consortium name="WormBaseParasite"/>
        </authorList>
    </citation>
    <scope>IDENTIFICATION</scope>
</reference>
<protein>
    <submittedName>
        <fullName evidence="5">Uncharacterized protein</fullName>
    </submittedName>
</protein>
<evidence type="ECO:0000313" key="5">
    <source>
        <dbReference type="WBParaSite" id="jg21361"/>
    </source>
</evidence>
<feature type="chain" id="PRO_5037505715" evidence="3">
    <location>
        <begin position="24"/>
        <end position="127"/>
    </location>
</feature>
<feature type="transmembrane region" description="Helical" evidence="2">
    <location>
        <begin position="50"/>
        <end position="71"/>
    </location>
</feature>
<keyword evidence="3" id="KW-0732">Signal</keyword>
<keyword evidence="2" id="KW-0472">Membrane</keyword>
<keyword evidence="2" id="KW-1133">Transmembrane helix</keyword>
<keyword evidence="4" id="KW-1185">Reference proteome</keyword>
<proteinExistence type="predicted"/>
<dbReference type="WBParaSite" id="jg21361">
    <property type="protein sequence ID" value="jg21361"/>
    <property type="gene ID" value="jg21361"/>
</dbReference>
<feature type="signal peptide" evidence="3">
    <location>
        <begin position="1"/>
        <end position="23"/>
    </location>
</feature>
<name>A0A915DLL5_9BILA</name>
<evidence type="ECO:0000256" key="3">
    <source>
        <dbReference type="SAM" id="SignalP"/>
    </source>
</evidence>
<dbReference type="AlphaFoldDB" id="A0A915DLL5"/>
<accession>A0A915DLL5</accession>